<accession>A0ACC2K9G0</accession>
<evidence type="ECO:0000313" key="2">
    <source>
        <dbReference type="Proteomes" id="UP001234297"/>
    </source>
</evidence>
<proteinExistence type="predicted"/>
<gene>
    <name evidence="1" type="ORF">MRB53_013874</name>
</gene>
<evidence type="ECO:0000313" key="1">
    <source>
        <dbReference type="EMBL" id="KAJ8617688.1"/>
    </source>
</evidence>
<protein>
    <submittedName>
        <fullName evidence="1">Uncharacterized protein</fullName>
    </submittedName>
</protein>
<dbReference type="Proteomes" id="UP001234297">
    <property type="component" value="Chromosome 4"/>
</dbReference>
<organism evidence="1 2">
    <name type="scientific">Persea americana</name>
    <name type="common">Avocado</name>
    <dbReference type="NCBI Taxonomy" id="3435"/>
    <lineage>
        <taxon>Eukaryota</taxon>
        <taxon>Viridiplantae</taxon>
        <taxon>Streptophyta</taxon>
        <taxon>Embryophyta</taxon>
        <taxon>Tracheophyta</taxon>
        <taxon>Spermatophyta</taxon>
        <taxon>Magnoliopsida</taxon>
        <taxon>Magnoliidae</taxon>
        <taxon>Laurales</taxon>
        <taxon>Lauraceae</taxon>
        <taxon>Persea</taxon>
    </lineage>
</organism>
<reference evidence="1 2" key="1">
    <citation type="journal article" date="2022" name="Hortic Res">
        <title>A haplotype resolved chromosomal level avocado genome allows analysis of novel avocado genes.</title>
        <authorList>
            <person name="Nath O."/>
            <person name="Fletcher S.J."/>
            <person name="Hayward A."/>
            <person name="Shaw L.M."/>
            <person name="Masouleh A.K."/>
            <person name="Furtado A."/>
            <person name="Henry R.J."/>
            <person name="Mitter N."/>
        </authorList>
    </citation>
    <scope>NUCLEOTIDE SEQUENCE [LARGE SCALE GENOMIC DNA]</scope>
    <source>
        <strain evidence="2">cv. Hass</strain>
    </source>
</reference>
<dbReference type="EMBL" id="CM056812">
    <property type="protein sequence ID" value="KAJ8617688.1"/>
    <property type="molecule type" value="Genomic_DNA"/>
</dbReference>
<comment type="caution">
    <text evidence="1">The sequence shown here is derived from an EMBL/GenBank/DDBJ whole genome shotgun (WGS) entry which is preliminary data.</text>
</comment>
<sequence length="79" mass="8334">MPPLRCPLLHAAWQVGPAVHCLCIAKHNQDDCCTAGTAASKLLGTVVCWPMRPVHCSAQCQPAGALLSVAGGFQLWDPL</sequence>
<name>A0ACC2K9G0_PERAE</name>
<keyword evidence="2" id="KW-1185">Reference proteome</keyword>